<keyword evidence="1" id="KW-0472">Membrane</keyword>
<dbReference type="RefSeq" id="XP_004348143.1">
    <property type="nucleotide sequence ID" value="XM_004348093.1"/>
</dbReference>
<feature type="transmembrane region" description="Helical" evidence="1">
    <location>
        <begin position="48"/>
        <end position="69"/>
    </location>
</feature>
<keyword evidence="3" id="KW-1185">Reference proteome</keyword>
<evidence type="ECO:0000313" key="3">
    <source>
        <dbReference type="Proteomes" id="UP000008743"/>
    </source>
</evidence>
<gene>
    <name evidence="2" type="ORF">CAOG_004315</name>
</gene>
<evidence type="ECO:0000256" key="1">
    <source>
        <dbReference type="SAM" id="Phobius"/>
    </source>
</evidence>
<feature type="transmembrane region" description="Helical" evidence="1">
    <location>
        <begin position="102"/>
        <end position="120"/>
    </location>
</feature>
<reference evidence="3" key="1">
    <citation type="submission" date="2011-02" db="EMBL/GenBank/DDBJ databases">
        <title>The Genome Sequence of Capsaspora owczarzaki ATCC 30864.</title>
        <authorList>
            <person name="Russ C."/>
            <person name="Cuomo C."/>
            <person name="Burger G."/>
            <person name="Gray M.W."/>
            <person name="Holland P.W.H."/>
            <person name="King N."/>
            <person name="Lang F.B.F."/>
            <person name="Roger A.J."/>
            <person name="Ruiz-Trillo I."/>
            <person name="Young S.K."/>
            <person name="Zeng Q."/>
            <person name="Gargeya S."/>
            <person name="Alvarado L."/>
            <person name="Berlin A."/>
            <person name="Chapman S.B."/>
            <person name="Chen Z."/>
            <person name="Freedman E."/>
            <person name="Gellesch M."/>
            <person name="Goldberg J."/>
            <person name="Griggs A."/>
            <person name="Gujja S."/>
            <person name="Heilman E."/>
            <person name="Heiman D."/>
            <person name="Howarth C."/>
            <person name="Mehta T."/>
            <person name="Neiman D."/>
            <person name="Pearson M."/>
            <person name="Roberts A."/>
            <person name="Saif S."/>
            <person name="Shea T."/>
            <person name="Shenoy N."/>
            <person name="Sisk P."/>
            <person name="Stolte C."/>
            <person name="Sykes S."/>
            <person name="White J."/>
            <person name="Yandava C."/>
            <person name="Haas B."/>
            <person name="Nusbaum C."/>
            <person name="Birren B."/>
        </authorList>
    </citation>
    <scope>NUCLEOTIDE SEQUENCE</scope>
    <source>
        <strain evidence="3">ATCC 30864</strain>
    </source>
</reference>
<dbReference type="EMBL" id="KE346365">
    <property type="protein sequence ID" value="KJE93543.1"/>
    <property type="molecule type" value="Genomic_DNA"/>
</dbReference>
<accession>A0A0D2WR07</accession>
<protein>
    <submittedName>
        <fullName evidence="2">Uncharacterized protein</fullName>
    </submittedName>
</protein>
<dbReference type="InParanoid" id="A0A0D2WR07"/>
<feature type="transmembrane region" description="Helical" evidence="1">
    <location>
        <begin position="126"/>
        <end position="149"/>
    </location>
</feature>
<sequence>MDHTTNRSAAPTQSFEKQANVAVAMMDDGLHGAPKTAPRTAPETAPMALLFCGLAFVFAIYVVYCMRYVPSTMDALFIIAQPLSFLLVDATWNWTYGKPRQVSCAALSAAGLAYLAITYLSAPSEPWIWCVLVASQIAGIAVSNCSIAVQEEQDDPYLPKM</sequence>
<feature type="transmembrane region" description="Helical" evidence="1">
    <location>
        <begin position="75"/>
        <end position="95"/>
    </location>
</feature>
<keyword evidence="1" id="KW-0812">Transmembrane</keyword>
<keyword evidence="1" id="KW-1133">Transmembrane helix</keyword>
<name>A0A0D2WR07_CAPO3</name>
<dbReference type="Proteomes" id="UP000008743">
    <property type="component" value="Unassembled WGS sequence"/>
</dbReference>
<proteinExistence type="predicted"/>
<dbReference type="AlphaFoldDB" id="A0A0D2WR07"/>
<evidence type="ECO:0000313" key="2">
    <source>
        <dbReference type="EMBL" id="KJE93543.1"/>
    </source>
</evidence>
<organism evidence="2 3">
    <name type="scientific">Capsaspora owczarzaki (strain ATCC 30864)</name>
    <dbReference type="NCBI Taxonomy" id="595528"/>
    <lineage>
        <taxon>Eukaryota</taxon>
        <taxon>Filasterea</taxon>
        <taxon>Capsaspora</taxon>
    </lineage>
</organism>